<sequence>MNVKGKRELLMKSLLGFYNSNPKQNVKVLRTIVEQKSIISLRLLEWFVTNFSKQNNVIYKTQAASIFNVYIDYKNQLRAYSKKMFDPFCRRQRLFVTIDPESNRIVGYTDMEPEVITTEILVTTTGQLNFFRWAIENNVASYVLKNQECIESDMAERYVKTSVVKRKREIISPASGMNRNYVVGKIEW</sequence>
<name>A0A6C0KAF3_9ZZZZ</name>
<evidence type="ECO:0000313" key="1">
    <source>
        <dbReference type="EMBL" id="QHU14373.1"/>
    </source>
</evidence>
<accession>A0A6C0KAF3</accession>
<dbReference type="EMBL" id="MN740839">
    <property type="protein sequence ID" value="QHU14373.1"/>
    <property type="molecule type" value="Genomic_DNA"/>
</dbReference>
<dbReference type="InterPro" id="IPR055621">
    <property type="entry name" value="DUF7197"/>
</dbReference>
<protein>
    <submittedName>
        <fullName evidence="1">Uncharacterized protein</fullName>
    </submittedName>
</protein>
<organism evidence="1">
    <name type="scientific">viral metagenome</name>
    <dbReference type="NCBI Taxonomy" id="1070528"/>
    <lineage>
        <taxon>unclassified sequences</taxon>
        <taxon>metagenomes</taxon>
        <taxon>organismal metagenomes</taxon>
    </lineage>
</organism>
<reference evidence="1" key="1">
    <citation type="journal article" date="2020" name="Nature">
        <title>Giant virus diversity and host interactions through global metagenomics.</title>
        <authorList>
            <person name="Schulz F."/>
            <person name="Roux S."/>
            <person name="Paez-Espino D."/>
            <person name="Jungbluth S."/>
            <person name="Walsh D.A."/>
            <person name="Denef V.J."/>
            <person name="McMahon K.D."/>
            <person name="Konstantinidis K.T."/>
            <person name="Eloe-Fadrosh E.A."/>
            <person name="Kyrpides N.C."/>
            <person name="Woyke T."/>
        </authorList>
    </citation>
    <scope>NUCLEOTIDE SEQUENCE</scope>
    <source>
        <strain evidence="1">GVMAG-S-1102113-118</strain>
    </source>
</reference>
<dbReference type="Pfam" id="PF23827">
    <property type="entry name" value="DUF7197"/>
    <property type="match status" value="1"/>
</dbReference>
<dbReference type="AlphaFoldDB" id="A0A6C0KAF3"/>
<proteinExistence type="predicted"/>